<organism evidence="8 9">
    <name type="scientific">Danaus chrysippus</name>
    <name type="common">African queen</name>
    <dbReference type="NCBI Taxonomy" id="151541"/>
    <lineage>
        <taxon>Eukaryota</taxon>
        <taxon>Metazoa</taxon>
        <taxon>Ecdysozoa</taxon>
        <taxon>Arthropoda</taxon>
        <taxon>Hexapoda</taxon>
        <taxon>Insecta</taxon>
        <taxon>Pterygota</taxon>
        <taxon>Neoptera</taxon>
        <taxon>Endopterygota</taxon>
        <taxon>Lepidoptera</taxon>
        <taxon>Glossata</taxon>
        <taxon>Ditrysia</taxon>
        <taxon>Papilionoidea</taxon>
        <taxon>Nymphalidae</taxon>
        <taxon>Danainae</taxon>
        <taxon>Danaini</taxon>
        <taxon>Danaina</taxon>
        <taxon>Danaus</taxon>
        <taxon>Anosia</taxon>
    </lineage>
</organism>
<feature type="region of interest" description="Disordered" evidence="6">
    <location>
        <begin position="575"/>
        <end position="606"/>
    </location>
</feature>
<comment type="caution">
    <text evidence="8">The sequence shown here is derived from an EMBL/GenBank/DDBJ whole genome shotgun (WGS) entry which is preliminary data.</text>
</comment>
<gene>
    <name evidence="8" type="ORF">DCHRY22_LOCUS12767</name>
</gene>
<dbReference type="PANTHER" id="PTHR13763">
    <property type="entry name" value="BREAST CANCER TYPE 1 SUSCEPTIBILITY PROTEIN BRCA1"/>
    <property type="match status" value="1"/>
</dbReference>
<dbReference type="SUPFAM" id="SSF57850">
    <property type="entry name" value="RING/U-box"/>
    <property type="match status" value="1"/>
</dbReference>
<dbReference type="InterPro" id="IPR031099">
    <property type="entry name" value="BRCA1-associated"/>
</dbReference>
<evidence type="ECO:0000259" key="7">
    <source>
        <dbReference type="PROSITE" id="PS50172"/>
    </source>
</evidence>
<sequence length="1132" mass="127898">MLLTDLDLNKLSKLASQQIDHVTCIECCKYYTVPTTAACGHSLCNSCWRGRRICASCGKSIEKKNLKLNIPLQTLTEHISSLSKTLEDLFNIKLDEYLLDSPIENQDEPNKNVKEWLASSQNQFSAPITNSTQSTQGQIEAEKVTSEIQVHSVNKRNSNHKEVIHIPLIQDDWDNIEEMPETDKNTNKNQENVVGPMDIEPFEFMMDDEYNANNLRRSLRNKDNKSPNSELKQDFQQDKIMSGDTNKTSEKSSLKVAKTWTNVKRMKKEFSKLNKKHRNKLNVSIEMCKKNINKIAPPVTPENLYTIEDNTPQIINNENSDELINNCDVNKINDAEQVISTDPVKNNITNNVTSHKIVNENNELPPPKVAFVKKSTLIYKPQEINNVTIPKEKHSTGVAVNNDDIEITIKIGNTLTSICIKKKDNDVQLKINSDRQVQTSLENCNENKNDTSNSKITINNVENTVRCENTPNTNTVSKINSVKKTVSKKNTASADTSTAQFEITKSIGEEMMKSLDINQESIKRTPCRNILQENKTQTVLNKISEIPEDADMDIFDTDSIKEASVASIKSAKNTPSAILPSFRPSKTKTPTSDKRNRENDFGENLPCSKKRKITPCKDIQAINEMKDIDKSMEHDQVNDEDFCEMLDNINTMEYAKTNMKEINKSQDIKQLEKTPTQISAINNSFDNKTSKDKHIEKYSENVFSMLDNESQILKSFNYKTQQSQCNKDSVVEKVNNPKANADLDVMELCTPVLDEDSDKSVVEDTPQKTASFSKIRNKNESTANSNNITMKENIKLKVQNRQTDIEADIISLSDTVGDSTKNITVLETLPRPTLETPVTITKFVDQIKHKSTPVAKKSLKFNNENSIGDITMCPSSLVVAKTTQEKEFLSKAFEQSIDSECVRHNERLLKFCIAGSCLTTAEQSKVKMLCSKRNWTYVEKYTKDLTHLIVGVDKDNKAQRSVKYICAIASGKWIITYKWIEKCLQVNGVVDEEPFEALDASGEPGPRRSRLSKQKLFTGISFYCMPPFRVIDVDTLKDIIECSGGRVIVDAKEARASVTPSLMLAEPENTQEDRFIYLAVELGVVPINYEWVLNCLGNFSLEPIYELLLCPASLLPPIVAKWPPELISHDVE</sequence>
<evidence type="ECO:0000313" key="9">
    <source>
        <dbReference type="Proteomes" id="UP000789524"/>
    </source>
</evidence>
<dbReference type="PROSITE" id="PS50172">
    <property type="entry name" value="BRCT"/>
    <property type="match status" value="2"/>
</dbReference>
<dbReference type="Proteomes" id="UP000789524">
    <property type="component" value="Unassembled WGS sequence"/>
</dbReference>
<dbReference type="SUPFAM" id="SSF52113">
    <property type="entry name" value="BRCT domain"/>
    <property type="match status" value="2"/>
</dbReference>
<keyword evidence="9" id="KW-1185">Reference proteome</keyword>
<dbReference type="GO" id="GO:0031436">
    <property type="term" value="C:BRCA1-BARD1 complex"/>
    <property type="evidence" value="ECO:0007669"/>
    <property type="project" value="TreeGrafter"/>
</dbReference>
<feature type="domain" description="BRCT" evidence="7">
    <location>
        <begin position="909"/>
        <end position="997"/>
    </location>
</feature>
<dbReference type="Pfam" id="PF00533">
    <property type="entry name" value="BRCT"/>
    <property type="match status" value="1"/>
</dbReference>
<keyword evidence="2" id="KW-0677">Repeat</keyword>
<dbReference type="Gene3D" id="3.30.40.10">
    <property type="entry name" value="Zinc/RING finger domain, C3HC4 (zinc finger)"/>
    <property type="match status" value="1"/>
</dbReference>
<accession>A0A8J2R4X0</accession>
<evidence type="ECO:0000256" key="4">
    <source>
        <dbReference type="ARBA" id="ARBA00023204"/>
    </source>
</evidence>
<keyword evidence="4" id="KW-0234">DNA repair</keyword>
<dbReference type="GO" id="GO:0070531">
    <property type="term" value="C:BRCA1-A complex"/>
    <property type="evidence" value="ECO:0007669"/>
    <property type="project" value="TreeGrafter"/>
</dbReference>
<dbReference type="EMBL" id="CAKASE010000078">
    <property type="protein sequence ID" value="CAG9578713.1"/>
    <property type="molecule type" value="Genomic_DNA"/>
</dbReference>
<feature type="compositionally biased region" description="Basic and acidic residues" evidence="6">
    <location>
        <begin position="220"/>
        <end position="237"/>
    </location>
</feature>
<dbReference type="PANTHER" id="PTHR13763:SF0">
    <property type="entry name" value="BREAST CANCER TYPE 1 SUSCEPTIBILITY PROTEIN"/>
    <property type="match status" value="1"/>
</dbReference>
<dbReference type="GO" id="GO:0000724">
    <property type="term" value="P:double-strand break repair via homologous recombination"/>
    <property type="evidence" value="ECO:0007669"/>
    <property type="project" value="TreeGrafter"/>
</dbReference>
<dbReference type="InterPro" id="IPR013083">
    <property type="entry name" value="Znf_RING/FYVE/PHD"/>
</dbReference>
<evidence type="ECO:0000256" key="5">
    <source>
        <dbReference type="ARBA" id="ARBA00023242"/>
    </source>
</evidence>
<dbReference type="GO" id="GO:0004842">
    <property type="term" value="F:ubiquitin-protein transferase activity"/>
    <property type="evidence" value="ECO:0007669"/>
    <property type="project" value="TreeGrafter"/>
</dbReference>
<evidence type="ECO:0000313" key="8">
    <source>
        <dbReference type="EMBL" id="CAG9578713.1"/>
    </source>
</evidence>
<dbReference type="AlphaFoldDB" id="A0A8J2R4X0"/>
<dbReference type="Gene3D" id="3.40.50.10190">
    <property type="entry name" value="BRCT domain"/>
    <property type="match status" value="2"/>
</dbReference>
<feature type="region of interest" description="Disordered" evidence="6">
    <location>
        <begin position="219"/>
        <end position="253"/>
    </location>
</feature>
<evidence type="ECO:0000256" key="1">
    <source>
        <dbReference type="ARBA" id="ARBA00004123"/>
    </source>
</evidence>
<dbReference type="GO" id="GO:0045944">
    <property type="term" value="P:positive regulation of transcription by RNA polymerase II"/>
    <property type="evidence" value="ECO:0007669"/>
    <property type="project" value="TreeGrafter"/>
</dbReference>
<evidence type="ECO:0000256" key="2">
    <source>
        <dbReference type="ARBA" id="ARBA00022737"/>
    </source>
</evidence>
<dbReference type="InterPro" id="IPR036420">
    <property type="entry name" value="BRCT_dom_sf"/>
</dbReference>
<keyword evidence="3" id="KW-0227">DNA damage</keyword>
<reference evidence="8" key="1">
    <citation type="submission" date="2021-09" db="EMBL/GenBank/DDBJ databases">
        <authorList>
            <person name="Martin H S."/>
        </authorList>
    </citation>
    <scope>NUCLEOTIDE SEQUENCE</scope>
</reference>
<name>A0A8J2R4X0_9NEOP</name>
<comment type="subcellular location">
    <subcellularLocation>
        <location evidence="1">Nucleus</location>
    </subcellularLocation>
</comment>
<feature type="compositionally biased region" description="Basic and acidic residues" evidence="6">
    <location>
        <begin position="591"/>
        <end position="600"/>
    </location>
</feature>
<dbReference type="SMART" id="SM00292">
    <property type="entry name" value="BRCT"/>
    <property type="match status" value="2"/>
</dbReference>
<evidence type="ECO:0000256" key="6">
    <source>
        <dbReference type="SAM" id="MobiDB-lite"/>
    </source>
</evidence>
<dbReference type="Pfam" id="PF16589">
    <property type="entry name" value="BRCT_2"/>
    <property type="match status" value="1"/>
</dbReference>
<keyword evidence="5" id="KW-0539">Nucleus</keyword>
<dbReference type="OrthoDB" id="6105938at2759"/>
<evidence type="ECO:0000256" key="3">
    <source>
        <dbReference type="ARBA" id="ARBA00022763"/>
    </source>
</evidence>
<feature type="domain" description="BRCT" evidence="7">
    <location>
        <begin position="1012"/>
        <end position="1109"/>
    </location>
</feature>
<proteinExistence type="predicted"/>
<protein>
    <submittedName>
        <fullName evidence="8">(African queen) hypothetical protein</fullName>
    </submittedName>
</protein>
<dbReference type="InterPro" id="IPR001357">
    <property type="entry name" value="BRCT_dom"/>
</dbReference>